<dbReference type="OMA" id="AWTVMPP"/>
<dbReference type="EMBL" id="JH993007">
    <property type="protein sequence ID" value="EKX43903.1"/>
    <property type="molecule type" value="Genomic_DNA"/>
</dbReference>
<dbReference type="Gene3D" id="2.120.10.80">
    <property type="entry name" value="Kelch-type beta propeller"/>
    <property type="match status" value="2"/>
</dbReference>
<dbReference type="InterPro" id="IPR056737">
    <property type="entry name" value="Beta-prop_ATRN-MKLN-like"/>
</dbReference>
<keyword evidence="1" id="KW-0880">Kelch repeat</keyword>
<dbReference type="InterPro" id="IPR011705">
    <property type="entry name" value="BACK"/>
</dbReference>
<evidence type="ECO:0000256" key="1">
    <source>
        <dbReference type="ARBA" id="ARBA00022441"/>
    </source>
</evidence>
<dbReference type="RefSeq" id="XP_005830883.1">
    <property type="nucleotide sequence ID" value="XM_005830826.1"/>
</dbReference>
<dbReference type="InterPro" id="IPR015915">
    <property type="entry name" value="Kelch-typ_b-propeller"/>
</dbReference>
<evidence type="ECO:0000256" key="3">
    <source>
        <dbReference type="SAM" id="MobiDB-lite"/>
    </source>
</evidence>
<dbReference type="HOGENOM" id="CLU_004253_14_6_1"/>
<dbReference type="InterPro" id="IPR000210">
    <property type="entry name" value="BTB/POZ_dom"/>
</dbReference>
<proteinExistence type="predicted"/>
<dbReference type="STRING" id="905079.L1J5U3"/>
<dbReference type="SUPFAM" id="SSF50965">
    <property type="entry name" value="Galactose oxidase, central domain"/>
    <property type="match status" value="1"/>
</dbReference>
<dbReference type="AlphaFoldDB" id="L1J5U3"/>
<feature type="region of interest" description="Disordered" evidence="3">
    <location>
        <begin position="36"/>
        <end position="65"/>
    </location>
</feature>
<dbReference type="PIRSF" id="PIRSF037037">
    <property type="entry name" value="Kelch-like_protein_gigaxonin"/>
    <property type="match status" value="1"/>
</dbReference>
<evidence type="ECO:0000259" key="4">
    <source>
        <dbReference type="PROSITE" id="PS50097"/>
    </source>
</evidence>
<protein>
    <recommendedName>
        <fullName evidence="4">BTB domain-containing protein</fullName>
    </recommendedName>
</protein>
<feature type="region of interest" description="Disordered" evidence="3">
    <location>
        <begin position="1"/>
        <end position="20"/>
    </location>
</feature>
<dbReference type="GeneID" id="17300552"/>
<reference evidence="7" key="2">
    <citation type="submission" date="2012-11" db="EMBL/GenBank/DDBJ databases">
        <authorList>
            <person name="Kuo A."/>
            <person name="Curtis B.A."/>
            <person name="Tanifuji G."/>
            <person name="Burki F."/>
            <person name="Gruber A."/>
            <person name="Irimia M."/>
            <person name="Maruyama S."/>
            <person name="Arias M.C."/>
            <person name="Ball S.G."/>
            <person name="Gile G.H."/>
            <person name="Hirakawa Y."/>
            <person name="Hopkins J.F."/>
            <person name="Rensing S.A."/>
            <person name="Schmutz J."/>
            <person name="Symeonidi A."/>
            <person name="Elias M."/>
            <person name="Eveleigh R.J."/>
            <person name="Herman E.K."/>
            <person name="Klute M.J."/>
            <person name="Nakayama T."/>
            <person name="Obornik M."/>
            <person name="Reyes-Prieto A."/>
            <person name="Armbrust E.V."/>
            <person name="Aves S.J."/>
            <person name="Beiko R.G."/>
            <person name="Coutinho P."/>
            <person name="Dacks J.B."/>
            <person name="Durnford D.G."/>
            <person name="Fast N.M."/>
            <person name="Green B.R."/>
            <person name="Grisdale C."/>
            <person name="Hempe F."/>
            <person name="Henrissat B."/>
            <person name="Hoppner M.P."/>
            <person name="Ishida K.-I."/>
            <person name="Kim E."/>
            <person name="Koreny L."/>
            <person name="Kroth P.G."/>
            <person name="Liu Y."/>
            <person name="Malik S.-B."/>
            <person name="Maier U.G."/>
            <person name="McRose D."/>
            <person name="Mock T."/>
            <person name="Neilson J.A."/>
            <person name="Onodera N.T."/>
            <person name="Poole A.M."/>
            <person name="Pritham E.J."/>
            <person name="Richards T.A."/>
            <person name="Rocap G."/>
            <person name="Roy S.W."/>
            <person name="Sarai C."/>
            <person name="Schaack S."/>
            <person name="Shirato S."/>
            <person name="Slamovits C.H."/>
            <person name="Spencer D.F."/>
            <person name="Suzuki S."/>
            <person name="Worden A.Z."/>
            <person name="Zauner S."/>
            <person name="Barry K."/>
            <person name="Bell C."/>
            <person name="Bharti A.K."/>
            <person name="Crow J.A."/>
            <person name="Grimwood J."/>
            <person name="Kramer R."/>
            <person name="Lindquist E."/>
            <person name="Lucas S."/>
            <person name="Salamov A."/>
            <person name="McFadden G.I."/>
            <person name="Lane C.E."/>
            <person name="Keeling P.J."/>
            <person name="Gray M.W."/>
            <person name="Grigoriev I.V."/>
            <person name="Archibald J.M."/>
        </authorList>
    </citation>
    <scope>NUCLEOTIDE SEQUENCE</scope>
    <source>
        <strain evidence="7">CCMP2712</strain>
    </source>
</reference>
<dbReference type="eggNOG" id="KOG4441">
    <property type="taxonomic scope" value="Eukaryota"/>
</dbReference>
<gene>
    <name evidence="5" type="ORF">GUITHDRAFT_110021</name>
</gene>
<dbReference type="PaxDb" id="55529-EKX43903"/>
<reference evidence="6" key="3">
    <citation type="submission" date="2016-03" db="UniProtKB">
        <authorList>
            <consortium name="EnsemblProtists"/>
        </authorList>
    </citation>
    <scope>IDENTIFICATION</scope>
</reference>
<dbReference type="Proteomes" id="UP000011087">
    <property type="component" value="Unassembled WGS sequence"/>
</dbReference>
<feature type="compositionally biased region" description="Basic and acidic residues" evidence="3">
    <location>
        <begin position="36"/>
        <end position="52"/>
    </location>
</feature>
<dbReference type="Gene3D" id="1.25.40.420">
    <property type="match status" value="1"/>
</dbReference>
<dbReference type="InterPro" id="IPR011043">
    <property type="entry name" value="Gal_Oxase/kelch_b-propeller"/>
</dbReference>
<evidence type="ECO:0000313" key="7">
    <source>
        <dbReference type="Proteomes" id="UP000011087"/>
    </source>
</evidence>
<dbReference type="OrthoDB" id="45365at2759"/>
<dbReference type="PANTHER" id="PTHR45632:SF3">
    <property type="entry name" value="KELCH-LIKE PROTEIN 32"/>
    <property type="match status" value="1"/>
</dbReference>
<keyword evidence="2" id="KW-0677">Repeat</keyword>
<evidence type="ECO:0000313" key="6">
    <source>
        <dbReference type="EnsemblProtists" id="EKX43903"/>
    </source>
</evidence>
<dbReference type="Gene3D" id="3.30.710.10">
    <property type="entry name" value="Potassium Channel Kv1.1, Chain A"/>
    <property type="match status" value="1"/>
</dbReference>
<feature type="domain" description="BTB" evidence="4">
    <location>
        <begin position="99"/>
        <end position="166"/>
    </location>
</feature>
<dbReference type="SUPFAM" id="SSF54695">
    <property type="entry name" value="POZ domain"/>
    <property type="match status" value="1"/>
</dbReference>
<dbReference type="InterPro" id="IPR017096">
    <property type="entry name" value="BTB-kelch_protein"/>
</dbReference>
<dbReference type="Pfam" id="PF24981">
    <property type="entry name" value="Beta-prop_ATRN-LZTR1"/>
    <property type="match status" value="1"/>
</dbReference>
<evidence type="ECO:0000313" key="5">
    <source>
        <dbReference type="EMBL" id="EKX43903.1"/>
    </source>
</evidence>
<dbReference type="SMART" id="SM00875">
    <property type="entry name" value="BACK"/>
    <property type="match status" value="1"/>
</dbReference>
<dbReference type="SMART" id="SM00612">
    <property type="entry name" value="Kelch"/>
    <property type="match status" value="6"/>
</dbReference>
<dbReference type="InterPro" id="IPR006652">
    <property type="entry name" value="Kelch_1"/>
</dbReference>
<feature type="compositionally biased region" description="Basic and acidic residues" evidence="3">
    <location>
        <begin position="1"/>
        <end position="11"/>
    </location>
</feature>
<keyword evidence="7" id="KW-1185">Reference proteome</keyword>
<dbReference type="KEGG" id="gtt:GUITHDRAFT_110021"/>
<sequence length="657" mass="73040">MSSDRPEDSNHLDASFDANASFESCTSQQLQMYASEHRDDDLTVDSPARRSSLESQVGQKRKRSTDADDCKVPILVKHQEHAAELLQGLSQLFQDESLCDVTIRVEDEDFRAHRVILASSSDFFKILLVGGFRESKEEVIKLEGVDKRSFKWILDFIYNGQLVLHGTEELVNLLVASEHLGFSSVRSICVQRLQQRLDLPNALKLRLFGQEVGCQELIEAASEVVFNQFTQIASESEDFLQLDLSQLCDILASDNLAVDSEYDVFEVKANSFLIYKREPLLGQLLCNLRIGLLSEENINSILEEPMVKKRISGTSACPEIQHLFSSVPKAKRMKLDPDNQKLLARLKNPKDQIQQDSKLDTKQCKNRKQRITKCLLALGGRPAWTKVERLDSKTSSWDEIAPMIQKRMRHGSSSVKGMVYVVGGKDETGRALASIERYNAYQNSWKLLSPMKTARTGLGVAAVAGVIYAVGGRNDSGYRLNSVECYNVQTDNWSVCASMREARGAVRLGALNNILYAVGGRSEKDAAMASVEAYDPVTDTWCNVAPMRTCRVGAAVEVLEGYLYAIGGKDDFGNKLRSVERYDPTTNSWTPVANMGTKRWGAGVAVMDKKLYVLGGMNGAERGLLPTVEVYDPVKNSWSELKEGPKLARGSCTFAAL</sequence>
<reference evidence="5 7" key="1">
    <citation type="journal article" date="2012" name="Nature">
        <title>Algal genomes reveal evolutionary mosaicism and the fate of nucleomorphs.</title>
        <authorList>
            <consortium name="DOE Joint Genome Institute"/>
            <person name="Curtis B.A."/>
            <person name="Tanifuji G."/>
            <person name="Burki F."/>
            <person name="Gruber A."/>
            <person name="Irimia M."/>
            <person name="Maruyama S."/>
            <person name="Arias M.C."/>
            <person name="Ball S.G."/>
            <person name="Gile G.H."/>
            <person name="Hirakawa Y."/>
            <person name="Hopkins J.F."/>
            <person name="Kuo A."/>
            <person name="Rensing S.A."/>
            <person name="Schmutz J."/>
            <person name="Symeonidi A."/>
            <person name="Elias M."/>
            <person name="Eveleigh R.J."/>
            <person name="Herman E.K."/>
            <person name="Klute M.J."/>
            <person name="Nakayama T."/>
            <person name="Obornik M."/>
            <person name="Reyes-Prieto A."/>
            <person name="Armbrust E.V."/>
            <person name="Aves S.J."/>
            <person name="Beiko R.G."/>
            <person name="Coutinho P."/>
            <person name="Dacks J.B."/>
            <person name="Durnford D.G."/>
            <person name="Fast N.M."/>
            <person name="Green B.R."/>
            <person name="Grisdale C.J."/>
            <person name="Hempel F."/>
            <person name="Henrissat B."/>
            <person name="Hoppner M.P."/>
            <person name="Ishida K."/>
            <person name="Kim E."/>
            <person name="Koreny L."/>
            <person name="Kroth P.G."/>
            <person name="Liu Y."/>
            <person name="Malik S.B."/>
            <person name="Maier U.G."/>
            <person name="McRose D."/>
            <person name="Mock T."/>
            <person name="Neilson J.A."/>
            <person name="Onodera N.T."/>
            <person name="Poole A.M."/>
            <person name="Pritham E.J."/>
            <person name="Richards T.A."/>
            <person name="Rocap G."/>
            <person name="Roy S.W."/>
            <person name="Sarai C."/>
            <person name="Schaack S."/>
            <person name="Shirato S."/>
            <person name="Slamovits C.H."/>
            <person name="Spencer D.F."/>
            <person name="Suzuki S."/>
            <person name="Worden A.Z."/>
            <person name="Zauner S."/>
            <person name="Barry K."/>
            <person name="Bell C."/>
            <person name="Bharti A.K."/>
            <person name="Crow J.A."/>
            <person name="Grimwood J."/>
            <person name="Kramer R."/>
            <person name="Lindquist E."/>
            <person name="Lucas S."/>
            <person name="Salamov A."/>
            <person name="McFadden G.I."/>
            <person name="Lane C.E."/>
            <person name="Keeling P.J."/>
            <person name="Gray M.W."/>
            <person name="Grigoriev I.V."/>
            <person name="Archibald J.M."/>
        </authorList>
    </citation>
    <scope>NUCLEOTIDE SEQUENCE</scope>
    <source>
        <strain evidence="5 7">CCMP2712</strain>
    </source>
</reference>
<dbReference type="EnsemblProtists" id="EKX43903">
    <property type="protein sequence ID" value="EKX43903"/>
    <property type="gene ID" value="GUITHDRAFT_110021"/>
</dbReference>
<dbReference type="Pfam" id="PF00651">
    <property type="entry name" value="BTB"/>
    <property type="match status" value="1"/>
</dbReference>
<dbReference type="PANTHER" id="PTHR45632">
    <property type="entry name" value="LD33804P"/>
    <property type="match status" value="1"/>
</dbReference>
<accession>L1J5U3</accession>
<dbReference type="Pfam" id="PF07707">
    <property type="entry name" value="BACK"/>
    <property type="match status" value="1"/>
</dbReference>
<dbReference type="PROSITE" id="PS50097">
    <property type="entry name" value="BTB"/>
    <property type="match status" value="1"/>
</dbReference>
<evidence type="ECO:0000256" key="2">
    <source>
        <dbReference type="ARBA" id="ARBA00022737"/>
    </source>
</evidence>
<dbReference type="InterPro" id="IPR011333">
    <property type="entry name" value="SKP1/BTB/POZ_sf"/>
</dbReference>
<dbReference type="SMART" id="SM00225">
    <property type="entry name" value="BTB"/>
    <property type="match status" value="1"/>
</dbReference>
<name>L1J5U3_GUITC</name>
<organism evidence="5">
    <name type="scientific">Guillardia theta (strain CCMP2712)</name>
    <name type="common">Cryptophyte</name>
    <dbReference type="NCBI Taxonomy" id="905079"/>
    <lineage>
        <taxon>Eukaryota</taxon>
        <taxon>Cryptophyceae</taxon>
        <taxon>Pyrenomonadales</taxon>
        <taxon>Geminigeraceae</taxon>
        <taxon>Guillardia</taxon>
    </lineage>
</organism>